<name>X8E6N3_MYCXE</name>
<comment type="caution">
    <text evidence="1">The sequence shown here is derived from an EMBL/GenBank/DDBJ whole genome shotgun (WGS) entry which is preliminary data.</text>
</comment>
<reference evidence="1" key="1">
    <citation type="submission" date="2014-01" db="EMBL/GenBank/DDBJ databases">
        <authorList>
            <person name="Brown-Elliot B."/>
            <person name="Wallace R."/>
            <person name="Lenaerts A."/>
            <person name="Ordway D."/>
            <person name="DeGroote M.A."/>
            <person name="Parker T."/>
            <person name="Sizemore C."/>
            <person name="Tallon L.J."/>
            <person name="Sadzewicz L.K."/>
            <person name="Sengamalay N."/>
            <person name="Fraser C.M."/>
            <person name="Hine E."/>
            <person name="Shefchek K.A."/>
            <person name="Das S.P."/>
            <person name="Tettelin H."/>
        </authorList>
    </citation>
    <scope>NUCLEOTIDE SEQUENCE [LARGE SCALE GENOMIC DNA]</scope>
    <source>
        <strain evidence="1">4042</strain>
    </source>
</reference>
<dbReference type="AlphaFoldDB" id="X8E6N3"/>
<dbReference type="EMBL" id="JAOB01000006">
    <property type="protein sequence ID" value="EUA76239.1"/>
    <property type="molecule type" value="Genomic_DNA"/>
</dbReference>
<sequence>MAGPGERCRRGADALPVAVVDHHAVVHRSHPADPGAVLGLLVDTLLARLRR</sequence>
<organism evidence="1">
    <name type="scientific">Mycobacterium xenopi 4042</name>
    <dbReference type="NCBI Taxonomy" id="1299334"/>
    <lineage>
        <taxon>Bacteria</taxon>
        <taxon>Bacillati</taxon>
        <taxon>Actinomycetota</taxon>
        <taxon>Actinomycetes</taxon>
        <taxon>Mycobacteriales</taxon>
        <taxon>Mycobacteriaceae</taxon>
        <taxon>Mycobacterium</taxon>
    </lineage>
</organism>
<protein>
    <submittedName>
        <fullName evidence="1">Conserved integral membrane domain protein</fullName>
    </submittedName>
</protein>
<gene>
    <name evidence="1" type="ORF">I553_7247</name>
</gene>
<evidence type="ECO:0000313" key="1">
    <source>
        <dbReference type="EMBL" id="EUA76239.1"/>
    </source>
</evidence>
<dbReference type="PATRIC" id="fig|1299334.3.peg.279"/>
<accession>X8E6N3</accession>
<proteinExistence type="predicted"/>